<name>A0A177MKR7_METMH</name>
<evidence type="ECO:0000313" key="2">
    <source>
        <dbReference type="Proteomes" id="UP000078090"/>
    </source>
</evidence>
<organism evidence="1 2">
    <name type="scientific">Methylomonas methanica</name>
    <dbReference type="NCBI Taxonomy" id="421"/>
    <lineage>
        <taxon>Bacteria</taxon>
        <taxon>Pseudomonadati</taxon>
        <taxon>Pseudomonadota</taxon>
        <taxon>Gammaproteobacteria</taxon>
        <taxon>Methylococcales</taxon>
        <taxon>Methylococcaceae</taxon>
        <taxon>Methylomonas</taxon>
    </lineage>
</organism>
<protein>
    <recommendedName>
        <fullName evidence="3">KAP NTPase domain-containing protein</fullName>
    </recommendedName>
</protein>
<proteinExistence type="predicted"/>
<dbReference type="Proteomes" id="UP000078090">
    <property type="component" value="Unassembled WGS sequence"/>
</dbReference>
<dbReference type="AlphaFoldDB" id="A0A177MKR7"/>
<gene>
    <name evidence="1" type="ORF">A1332_01580</name>
</gene>
<dbReference type="RefSeq" id="WP_064008177.1">
    <property type="nucleotide sequence ID" value="NZ_LUUG01000060.1"/>
</dbReference>
<evidence type="ECO:0000313" key="1">
    <source>
        <dbReference type="EMBL" id="OAI06221.1"/>
    </source>
</evidence>
<dbReference type="OrthoDB" id="8434746at2"/>
<evidence type="ECO:0008006" key="3">
    <source>
        <dbReference type="Google" id="ProtNLM"/>
    </source>
</evidence>
<dbReference type="EMBL" id="LUUG01000060">
    <property type="protein sequence ID" value="OAI06221.1"/>
    <property type="molecule type" value="Genomic_DNA"/>
</dbReference>
<comment type="caution">
    <text evidence="1">The sequence shown here is derived from an EMBL/GenBank/DDBJ whole genome shotgun (WGS) entry which is preliminary data.</text>
</comment>
<accession>A0A177MKR7</accession>
<sequence>MNEELIIDLSLGDNALRQDNKHLFHRRVYERLSQVIKTQLARTKDYLKKGEKDNINHSRSHDAILLDGERGTGKTWVLVNLQGFIEREPEFKSITEDVLFLDPVDPTLLSNHEDFLNIVVGQINKSPSVKRRLETSKTDRCDVYYRHLEDLATALESQQSSKDKDRVGLDRLLSYQGSLDIAQNAHEYFREVLEFTGKRLIVLSIDDVDMSLCHGFKVLEVVRKYLCSPYVLPIVSGDLRLYQELVENKFCEQLVHGQSSTSKERQIKKTEELTNEYLRKVFPAQQRITVPTIENYCQKSTGESTKVQNGDQSLGNLYGIHQLLLTALNGRVNGEENSAVSYAPRTARELIQLLNALKPVLEKLLNNDFPPLKYEKTGTAYLKDDITRWWLNLQKPTKESPHVYALYTILSSYFQYSQQLNLRELSEALKKLNHATDSTALNELTYLNPARQLKLDDAVIHQRLNENYDNYIKDASPFIKQADRLPPGLRNETARLLTALPAIEPIDAKLKFTQRYVDDCVNKHKKEDYWLFLFYLFSHSDYYTSYQTAPLVFFGRFFELITTSLIRDIDDTWLRELLTKPPYYSIMSTSATKTFDIEEEEEEQIENEIEISEKHLLLNSEDLKKIAYDINQFRHEIKREDNGVEPVFADISLLNALQSKYFNQANLYKKAGYVSQNKKRIRPSLRDDNLLKEIAIRAAYTYWGALGSFEKSKLFFKDDLDSVVHQNFFDVSGDARSSKIRNNQTYSHNISPFIKKKNAASPSSFTSYLGKHPVYKFIRNLTVDDCIENDEAECVTNRDENAVKITNYEAIRSLLPRPFLTKQTYEKLLKAQDDKAIESVKKLLIDFYNTFEKHLSKTNQDVIESIANAKLGAIIKSGDFFNYSKPLDRLLHLVREKLLKTDDATLNDTALNDSEIFSKLLIDAGVDEKIVKLLEEGI</sequence>
<reference evidence="1 2" key="1">
    <citation type="submission" date="2016-03" db="EMBL/GenBank/DDBJ databases">
        <authorList>
            <person name="Ploux O."/>
        </authorList>
    </citation>
    <scope>NUCLEOTIDE SEQUENCE [LARGE SCALE GENOMIC DNA]</scope>
    <source>
        <strain evidence="1 2">R-45363</strain>
    </source>
</reference>